<name>A0A7C9RGK9_9BRAD</name>
<organism evidence="1 2">
    <name type="scientific">Candidatus Afipia apatlaquensis</name>
    <dbReference type="NCBI Taxonomy" id="2712852"/>
    <lineage>
        <taxon>Bacteria</taxon>
        <taxon>Pseudomonadati</taxon>
        <taxon>Pseudomonadota</taxon>
        <taxon>Alphaproteobacteria</taxon>
        <taxon>Hyphomicrobiales</taxon>
        <taxon>Nitrobacteraceae</taxon>
        <taxon>Afipia</taxon>
    </lineage>
</organism>
<comment type="caution">
    <text evidence="1">The sequence shown here is derived from an EMBL/GenBank/DDBJ whole genome shotgun (WGS) entry which is preliminary data.</text>
</comment>
<sequence length="137" mass="15301">MNPLDDALTSTIIAATGRDAGKQFTLLEIDPMTKAGYVLRFNSALRIDSYQALIDQWRQSTEEAEEPPIDTIMKTMQGADPLVLHTLLNELLDYVRISPDPQHPGVNRKLLPNDIREMKTLGEVLLALVKLNFIGEA</sequence>
<evidence type="ECO:0000313" key="2">
    <source>
        <dbReference type="Proteomes" id="UP000480266"/>
    </source>
</evidence>
<proteinExistence type="predicted"/>
<dbReference type="AlphaFoldDB" id="A0A7C9RGK9"/>
<dbReference type="EMBL" id="JAAMRR010000746">
    <property type="protein sequence ID" value="NGX96360.1"/>
    <property type="molecule type" value="Genomic_DNA"/>
</dbReference>
<reference evidence="1" key="1">
    <citation type="submission" date="2020-02" db="EMBL/GenBank/DDBJ databases">
        <title>Draft genome sequence of Candidatus Afipia apatlaquensis IBT-C3, a potential strain for decolorization of textile dyes.</title>
        <authorList>
            <person name="Sanchez-Reyes A."/>
            <person name="Breton-Deval L."/>
            <person name="Mangelson H."/>
            <person name="Sanchez-Flores A."/>
        </authorList>
    </citation>
    <scope>NUCLEOTIDE SEQUENCE [LARGE SCALE GENOMIC DNA]</scope>
    <source>
        <strain evidence="1">IBT-C3</strain>
    </source>
</reference>
<evidence type="ECO:0000313" key="1">
    <source>
        <dbReference type="EMBL" id="NGX96360.1"/>
    </source>
</evidence>
<protein>
    <submittedName>
        <fullName evidence="1">Uncharacterized protein</fullName>
    </submittedName>
</protein>
<keyword evidence="2" id="KW-1185">Reference proteome</keyword>
<gene>
    <name evidence="1" type="ORF">G4V63_14420</name>
</gene>
<accession>A0A7C9RGK9</accession>
<dbReference type="Proteomes" id="UP000480266">
    <property type="component" value="Unassembled WGS sequence"/>
</dbReference>